<comment type="caution">
    <text evidence="3">The sequence shown here is derived from an EMBL/GenBank/DDBJ whole genome shotgun (WGS) entry which is preliminary data.</text>
</comment>
<dbReference type="GO" id="GO:0047689">
    <property type="term" value="F:aspartate racemase activity"/>
    <property type="evidence" value="ECO:0007669"/>
    <property type="project" value="UniProtKB-EC"/>
</dbReference>
<keyword evidence="4" id="KW-1185">Reference proteome</keyword>
<dbReference type="EMBL" id="JGZI01000010">
    <property type="protein sequence ID" value="KFI81495.1"/>
    <property type="molecule type" value="Genomic_DNA"/>
</dbReference>
<dbReference type="InterPro" id="IPR004380">
    <property type="entry name" value="Asp_race"/>
</dbReference>
<evidence type="ECO:0000313" key="3">
    <source>
        <dbReference type="EMBL" id="KFI81495.1"/>
    </source>
</evidence>
<dbReference type="eggNOG" id="COG1794">
    <property type="taxonomic scope" value="Bacteria"/>
</dbReference>
<reference evidence="3 4" key="1">
    <citation type="submission" date="2014-03" db="EMBL/GenBank/DDBJ databases">
        <title>Genomics of Bifidobacteria.</title>
        <authorList>
            <person name="Ventura M."/>
            <person name="Milani C."/>
            <person name="Lugli G.A."/>
        </authorList>
    </citation>
    <scope>NUCLEOTIDE SEQUENCE [LARGE SCALE GENOMIC DNA]</scope>
    <source>
        <strain evidence="3 4">LMG 21775</strain>
    </source>
</reference>
<dbReference type="Gene3D" id="3.40.50.1860">
    <property type="match status" value="2"/>
</dbReference>
<dbReference type="Proteomes" id="UP000029050">
    <property type="component" value="Unassembled WGS sequence"/>
</dbReference>
<organism evidence="3 4">
    <name type="scientific">Bifidobacterium psychraerophilum</name>
    <dbReference type="NCBI Taxonomy" id="218140"/>
    <lineage>
        <taxon>Bacteria</taxon>
        <taxon>Bacillati</taxon>
        <taxon>Actinomycetota</taxon>
        <taxon>Actinomycetes</taxon>
        <taxon>Bifidobacteriales</taxon>
        <taxon>Bifidobacteriaceae</taxon>
        <taxon>Bifidobacterium</taxon>
    </lineage>
</organism>
<dbReference type="Pfam" id="PF01177">
    <property type="entry name" value="Asp_Glu_race"/>
    <property type="match status" value="1"/>
</dbReference>
<dbReference type="SUPFAM" id="SSF53681">
    <property type="entry name" value="Aspartate/glutamate racemase"/>
    <property type="match status" value="2"/>
</dbReference>
<keyword evidence="2 3" id="KW-0413">Isomerase</keyword>
<evidence type="ECO:0000256" key="1">
    <source>
        <dbReference type="ARBA" id="ARBA00007847"/>
    </source>
</evidence>
<dbReference type="InterPro" id="IPR001920">
    <property type="entry name" value="Asp/Glu_race"/>
</dbReference>
<dbReference type="PANTHER" id="PTHR21198:SF7">
    <property type="entry name" value="ASPARTATE-GLUTAMATE RACEMASE FAMILY"/>
    <property type="match status" value="1"/>
</dbReference>
<protein>
    <submittedName>
        <fullName evidence="3">Aspartate racemase</fullName>
        <ecNumber evidence="3">5.1.1.13</ecNumber>
    </submittedName>
</protein>
<dbReference type="PANTHER" id="PTHR21198">
    <property type="entry name" value="GLUTAMATE RACEMASE"/>
    <property type="match status" value="1"/>
</dbReference>
<dbReference type="NCBIfam" id="TIGR00035">
    <property type="entry name" value="asp_race"/>
    <property type="match status" value="1"/>
</dbReference>
<dbReference type="EC" id="5.1.1.13" evidence="3"/>
<sequence>MRNFFAVLGGMGTLATESYVRLVDKATHAHQDQDFLDYVVFNDSSVPDRTQFILGESTDDPFDYIADDVRQATAMGASFITLPCNTAHHFFDRLQALTPVPIVHMPQEAVAEMQRRYPVQTHPRVGFMGTEGSLNSGIYRERVEAAGYEFEEPGDELQQEISYLIYHDVKDTGVLERDRYEATLKSMLEGHHCDVVILGCTELSVFNEAFPMPDLPIIDAQEILAYDTVARAKALRSAASSATPRQ</sequence>
<evidence type="ECO:0000256" key="2">
    <source>
        <dbReference type="ARBA" id="ARBA00023235"/>
    </source>
</evidence>
<proteinExistence type="inferred from homology"/>
<comment type="similarity">
    <text evidence="1">Belongs to the aspartate/glutamate racemases family.</text>
</comment>
<dbReference type="InterPro" id="IPR015942">
    <property type="entry name" value="Asp/Glu/hydantoin_racemase"/>
</dbReference>
<name>A0A087CDZ5_9BIFI</name>
<dbReference type="STRING" id="218140.BPSY_1903"/>
<dbReference type="AlphaFoldDB" id="A0A087CDZ5"/>
<gene>
    <name evidence="3" type="ORF">BPSY_1903</name>
</gene>
<evidence type="ECO:0000313" key="4">
    <source>
        <dbReference type="Proteomes" id="UP000029050"/>
    </source>
</evidence>
<accession>A0A087CDZ5</accession>